<proteinExistence type="predicted"/>
<comment type="caution">
    <text evidence="1">The sequence shown here is derived from an EMBL/GenBank/DDBJ whole genome shotgun (WGS) entry which is preliminary data.</text>
</comment>
<dbReference type="RefSeq" id="WP_116517672.1">
    <property type="nucleotide sequence ID" value="NZ_JACCEX010000001.1"/>
</dbReference>
<organism evidence="1 2">
    <name type="scientific">Pusillimonas noertemannii</name>
    <dbReference type="NCBI Taxonomy" id="305977"/>
    <lineage>
        <taxon>Bacteria</taxon>
        <taxon>Pseudomonadati</taxon>
        <taxon>Pseudomonadota</taxon>
        <taxon>Betaproteobacteria</taxon>
        <taxon>Burkholderiales</taxon>
        <taxon>Alcaligenaceae</taxon>
        <taxon>Pusillimonas</taxon>
    </lineage>
</organism>
<sequence>MLTITRDPDSGVVDQDCVDLCPQLVWHALAHAMRNEQDFLGKPPKYWQEIITQQAQALADEADPDQYEWWEIRYMEAK</sequence>
<gene>
    <name evidence="1" type="ORF">C7440_1019</name>
</gene>
<dbReference type="OrthoDB" id="8688761at2"/>
<evidence type="ECO:0000313" key="2">
    <source>
        <dbReference type="Proteomes" id="UP000246145"/>
    </source>
</evidence>
<evidence type="ECO:0000313" key="1">
    <source>
        <dbReference type="EMBL" id="PVY68608.1"/>
    </source>
</evidence>
<reference evidence="1 2" key="1">
    <citation type="submission" date="2018-04" db="EMBL/GenBank/DDBJ databases">
        <title>Genomic Encyclopedia of Type Strains, Phase IV (KMG-IV): sequencing the most valuable type-strain genomes for metagenomic binning, comparative biology and taxonomic classification.</title>
        <authorList>
            <person name="Goeker M."/>
        </authorList>
    </citation>
    <scope>NUCLEOTIDE SEQUENCE [LARGE SCALE GENOMIC DNA]</scope>
    <source>
        <strain evidence="1 2">DSM 10065</strain>
    </source>
</reference>
<name>A0A2U1CRT4_9BURK</name>
<dbReference type="AlphaFoldDB" id="A0A2U1CRT4"/>
<protein>
    <submittedName>
        <fullName evidence="1">Uncharacterized protein</fullName>
    </submittedName>
</protein>
<keyword evidence="2" id="KW-1185">Reference proteome</keyword>
<dbReference type="Proteomes" id="UP000246145">
    <property type="component" value="Unassembled WGS sequence"/>
</dbReference>
<accession>A0A2U1CRT4</accession>
<dbReference type="EMBL" id="QEKO01000001">
    <property type="protein sequence ID" value="PVY68608.1"/>
    <property type="molecule type" value="Genomic_DNA"/>
</dbReference>